<evidence type="ECO:0000256" key="3">
    <source>
        <dbReference type="ARBA" id="ARBA00022519"/>
    </source>
</evidence>
<gene>
    <name evidence="10" type="ORF">DF183_15565</name>
</gene>
<dbReference type="InterPro" id="IPR051800">
    <property type="entry name" value="PqiA-PqiB_transport"/>
</dbReference>
<feature type="transmembrane region" description="Helical" evidence="8">
    <location>
        <begin position="124"/>
        <end position="143"/>
    </location>
</feature>
<comment type="subcellular location">
    <subcellularLocation>
        <location evidence="1">Cell inner membrane</location>
    </subcellularLocation>
</comment>
<feature type="region of interest" description="Disordered" evidence="7">
    <location>
        <begin position="530"/>
        <end position="550"/>
    </location>
</feature>
<accession>A0A2U2BGX3</accession>
<evidence type="ECO:0000259" key="9">
    <source>
        <dbReference type="Pfam" id="PF02470"/>
    </source>
</evidence>
<protein>
    <submittedName>
        <fullName evidence="10">Paraquat-inducible protein B</fullName>
    </submittedName>
</protein>
<proteinExistence type="predicted"/>
<sequence length="550" mass="60493">MHDPTTNPPDGQTEPAQPKLIPSQRSRFSWIWILPIAAALVGASLVLRNWMLTGPRITISFDSAEGLAVDQTKLRYREVDVGTISDIQVAPDRKGVIVTAQLERDGSEFITQKDTRFWVVRPRLGLSGVSGLGTLLSGVYIGVDAPFETDKKGEQLEFVGLESPPEVTSGRAGKRYVLTAPELGSLDLGSPLYYKGIQVGQVSSYELNEEGDGVRVQVFVDAPNDKFVTQGSRFWNVSGVNMSLDSTGFNVRTHSLVSALAGGLAFDQMEGEPTDVAAADTQYELFSTQDRAMAEPDGPAVELRFHFHQSVRGLVPGSKVEFRGLELGQVYDVDLEFDFERKRFFALVKARIYPQRFGRLYDRVVETRPDEKDPMTALFKPMVERGLRGQLRPASLITGQQYIALEFFDKAPEADFDENAKPLVVPVIAGDFDRLQEQVSDIVTKIAAIPFDQIGKNLQSGLTELGQVLKQLDKTTVPQLNGALKSMDAAVQKLGAMLDSDSSFNTSVDQTLSELKRSLRSLRDLSDTLQSQPSAVLRGRSPDVLPEPAP</sequence>
<evidence type="ECO:0000256" key="5">
    <source>
        <dbReference type="ARBA" id="ARBA00022989"/>
    </source>
</evidence>
<dbReference type="RefSeq" id="WP_109089542.1">
    <property type="nucleotide sequence ID" value="NZ_QEXO01000004.1"/>
</dbReference>
<dbReference type="EMBL" id="QEXO01000004">
    <property type="protein sequence ID" value="PWE13241.1"/>
    <property type="molecule type" value="Genomic_DNA"/>
</dbReference>
<dbReference type="PANTHER" id="PTHR30462:SF0">
    <property type="entry name" value="INTERMEMBRANE TRANSPORT PROTEIN YEBT"/>
    <property type="match status" value="1"/>
</dbReference>
<reference evidence="10 11" key="1">
    <citation type="submission" date="2018-05" db="EMBL/GenBank/DDBJ databases">
        <title>Genome Sequence of an Efficient Indole-Degrading Bacterium, Alcaligenes sp.YBY.</title>
        <authorList>
            <person name="Yang B."/>
        </authorList>
    </citation>
    <scope>NUCLEOTIDE SEQUENCE [LARGE SCALE GENOMIC DNA]</scope>
    <source>
        <strain evidence="10 11">YBY</strain>
    </source>
</reference>
<keyword evidence="2" id="KW-1003">Cell membrane</keyword>
<keyword evidence="5 8" id="KW-1133">Transmembrane helix</keyword>
<feature type="domain" description="Mce/MlaD" evidence="9">
    <location>
        <begin position="173"/>
        <end position="233"/>
    </location>
</feature>
<keyword evidence="4 8" id="KW-0812">Transmembrane</keyword>
<evidence type="ECO:0000256" key="4">
    <source>
        <dbReference type="ARBA" id="ARBA00022692"/>
    </source>
</evidence>
<reference evidence="10 11" key="2">
    <citation type="submission" date="2018-05" db="EMBL/GenBank/DDBJ databases">
        <authorList>
            <person name="Lanie J.A."/>
            <person name="Ng W.-L."/>
            <person name="Kazmierczak K.M."/>
            <person name="Andrzejewski T.M."/>
            <person name="Davidsen T.M."/>
            <person name="Wayne K.J."/>
            <person name="Tettelin H."/>
            <person name="Glass J.I."/>
            <person name="Rusch D."/>
            <person name="Podicherti R."/>
            <person name="Tsui H.-C.T."/>
            <person name="Winkler M.E."/>
        </authorList>
    </citation>
    <scope>NUCLEOTIDE SEQUENCE [LARGE SCALE GENOMIC DNA]</scope>
    <source>
        <strain evidence="10 11">YBY</strain>
    </source>
</reference>
<dbReference type="STRING" id="511.UZ73_16650"/>
<dbReference type="AlphaFoldDB" id="A0A2U2BGX3"/>
<comment type="caution">
    <text evidence="10">The sequence shown here is derived from an EMBL/GenBank/DDBJ whole genome shotgun (WGS) entry which is preliminary data.</text>
</comment>
<keyword evidence="3" id="KW-0997">Cell inner membrane</keyword>
<dbReference type="Proteomes" id="UP000245216">
    <property type="component" value="Unassembled WGS sequence"/>
</dbReference>
<organism evidence="10 11">
    <name type="scientific">Alcaligenes faecalis</name>
    <dbReference type="NCBI Taxonomy" id="511"/>
    <lineage>
        <taxon>Bacteria</taxon>
        <taxon>Pseudomonadati</taxon>
        <taxon>Pseudomonadota</taxon>
        <taxon>Betaproteobacteria</taxon>
        <taxon>Burkholderiales</taxon>
        <taxon>Alcaligenaceae</taxon>
        <taxon>Alcaligenes</taxon>
    </lineage>
</organism>
<evidence type="ECO:0000313" key="11">
    <source>
        <dbReference type="Proteomes" id="UP000245216"/>
    </source>
</evidence>
<feature type="domain" description="Mce/MlaD" evidence="9">
    <location>
        <begin position="54"/>
        <end position="145"/>
    </location>
</feature>
<evidence type="ECO:0000256" key="6">
    <source>
        <dbReference type="ARBA" id="ARBA00023136"/>
    </source>
</evidence>
<evidence type="ECO:0000256" key="8">
    <source>
        <dbReference type="SAM" id="Phobius"/>
    </source>
</evidence>
<keyword evidence="6 8" id="KW-0472">Membrane</keyword>
<feature type="transmembrane region" description="Helical" evidence="8">
    <location>
        <begin position="28"/>
        <end position="47"/>
    </location>
</feature>
<dbReference type="Pfam" id="PF02470">
    <property type="entry name" value="MlaD"/>
    <property type="match status" value="3"/>
</dbReference>
<feature type="domain" description="Mce/MlaD" evidence="9">
    <location>
        <begin position="301"/>
        <end position="407"/>
    </location>
</feature>
<dbReference type="InterPro" id="IPR003399">
    <property type="entry name" value="Mce/MlaD"/>
</dbReference>
<dbReference type="GO" id="GO:0005886">
    <property type="term" value="C:plasma membrane"/>
    <property type="evidence" value="ECO:0007669"/>
    <property type="project" value="UniProtKB-SubCell"/>
</dbReference>
<evidence type="ECO:0000256" key="1">
    <source>
        <dbReference type="ARBA" id="ARBA00004533"/>
    </source>
</evidence>
<name>A0A2U2BGX3_ALCFA</name>
<evidence type="ECO:0000313" key="10">
    <source>
        <dbReference type="EMBL" id="PWE13241.1"/>
    </source>
</evidence>
<evidence type="ECO:0000256" key="7">
    <source>
        <dbReference type="SAM" id="MobiDB-lite"/>
    </source>
</evidence>
<dbReference type="PANTHER" id="PTHR30462">
    <property type="entry name" value="INTERMEMBRANE TRANSPORT PROTEIN PQIB-RELATED"/>
    <property type="match status" value="1"/>
</dbReference>
<evidence type="ECO:0000256" key="2">
    <source>
        <dbReference type="ARBA" id="ARBA00022475"/>
    </source>
</evidence>